<keyword evidence="1" id="KW-1003">Cell membrane</keyword>
<evidence type="ECO:0000313" key="7">
    <source>
        <dbReference type="EMBL" id="MBY8888254.1"/>
    </source>
</evidence>
<evidence type="ECO:0000256" key="6">
    <source>
        <dbReference type="SAM" id="Phobius"/>
    </source>
</evidence>
<reference evidence="7 8" key="1">
    <citation type="submission" date="2021-08" db="EMBL/GenBank/DDBJ databases">
        <title>Streptomyces sp. PTM05 isolated from lichen.</title>
        <authorList>
            <person name="Somphong A."/>
            <person name="Phongsopitanun W."/>
            <person name="Tanasupawat S."/>
        </authorList>
    </citation>
    <scope>NUCLEOTIDE SEQUENCE [LARGE SCALE GENOMIC DNA]</scope>
    <source>
        <strain evidence="7 8">Ptm05</strain>
    </source>
</reference>
<keyword evidence="8" id="KW-1185">Reference proteome</keyword>
<evidence type="ECO:0000256" key="4">
    <source>
        <dbReference type="ARBA" id="ARBA00023136"/>
    </source>
</evidence>
<feature type="transmembrane region" description="Helical" evidence="6">
    <location>
        <begin position="119"/>
        <end position="138"/>
    </location>
</feature>
<feature type="transmembrane region" description="Helical" evidence="6">
    <location>
        <begin position="265"/>
        <end position="285"/>
    </location>
</feature>
<keyword evidence="3 6" id="KW-1133">Transmembrane helix</keyword>
<dbReference type="PANTHER" id="PTHR39344:SF1">
    <property type="entry name" value="UPF0182 PROTEIN SLL1060"/>
    <property type="match status" value="1"/>
</dbReference>
<dbReference type="Proteomes" id="UP001198565">
    <property type="component" value="Unassembled WGS sequence"/>
</dbReference>
<evidence type="ECO:0000313" key="8">
    <source>
        <dbReference type="Proteomes" id="UP001198565"/>
    </source>
</evidence>
<accession>A0ABS7R2J8</accession>
<name>A0ABS7R2J8_9ACTN</name>
<sequence>MPDREEGPTGPASAVGGTSRRVRALFVTLGALAVLGMAFVMFSGFWTDWLWYRSVRFTSVFTVTCRARLGLFTVFGLVMAVAVGLNVHLAHRLRPPLGAMSAEQESLDRYRLGIAPFRTWLLVAVCAVVGLIAGASAAGQWRTWLLYEHAVPFGTKDPRFGLDVSFYTFDLPWYRFLLGFGFAAVLLCLMVSALTHYLYGGLRLTTPGGARATAAATGHLSVLMGLFLSLKAVAYWLDRYGLAVKGGGFAAVPGWSGLRYVDADAYLPAKTILCCIAIICALLFFATLWRRTWSLPVLGLGLMALSAILIGGLYPAIVQKFQVQPDEAAKEAPYLQKNIDATRAAYGIATTKETAYPGTAASSVSATKLRADAAGAADVPLLDPDLTAPAFQQAQAGSGSYAFDSPLSVGRTPASGGTERETVVGVRELNPDAVPRDDWVDDHLRYTHGYGLVTADADTTTDTGAPVFTTGGTGADTLAQPRVYYGEQTTQYAIVGGPTPELDETAGPGGKGYHYTGGSGVSLADPLTRAAYAIQLGQPRLLYSDVDKNSRILYDRTPQQRVRAVAPWLTVDGDPYPAVVGGHLEWIVDGYTTSDDYPYSSRTTLGDPAADGDDSDGTTAASGGQVDYVRDAVKATVDAYTGQVRLYQWDTTDPVLKTWMRAYPGTVRPKSAIPADLVSHLRYPTDLFTVQRQMLTRYHVTDAADFFSGDQELRVPDDPAKKGSGGIQPTYLDVRLPGSTTQRYSLTSPLTPAGRTTLGGYLAVDSDATSPGYGTLTLLRTPAGGAGPGPAQVHDRLTTDTGVAAQIGALRRGGSDVEYGEQVAVPLDGGMLYAEPVYVRGAGADAALLKKVLVAYGNRTALDDTLGRSLDDLFGTTTSGTPPPAATGASQAVRQALADAQRAYDAGQKALKAGDWTAYGTAQRQLGEALRRASGAASDTGTPAPTS</sequence>
<gene>
    <name evidence="7" type="ORF">K7472_25945</name>
</gene>
<dbReference type="EMBL" id="JAINVZ010000022">
    <property type="protein sequence ID" value="MBY8888254.1"/>
    <property type="molecule type" value="Genomic_DNA"/>
</dbReference>
<keyword evidence="4 6" id="KW-0472">Membrane</keyword>
<keyword evidence="2 6" id="KW-0812">Transmembrane</keyword>
<comment type="caution">
    <text evidence="7">The sequence shown here is derived from an EMBL/GenBank/DDBJ whole genome shotgun (WGS) entry which is preliminary data.</text>
</comment>
<feature type="transmembrane region" description="Helical" evidence="6">
    <location>
        <begin position="220"/>
        <end position="237"/>
    </location>
</feature>
<feature type="transmembrane region" description="Helical" evidence="6">
    <location>
        <begin position="173"/>
        <end position="199"/>
    </location>
</feature>
<evidence type="ECO:0000256" key="2">
    <source>
        <dbReference type="ARBA" id="ARBA00022692"/>
    </source>
</evidence>
<feature type="transmembrane region" description="Helical" evidence="6">
    <location>
        <begin position="24"/>
        <end position="47"/>
    </location>
</feature>
<evidence type="ECO:0000256" key="1">
    <source>
        <dbReference type="ARBA" id="ARBA00022475"/>
    </source>
</evidence>
<evidence type="ECO:0000256" key="3">
    <source>
        <dbReference type="ARBA" id="ARBA00022989"/>
    </source>
</evidence>
<proteinExistence type="predicted"/>
<dbReference type="Pfam" id="PF03699">
    <property type="entry name" value="UPF0182"/>
    <property type="match status" value="1"/>
</dbReference>
<feature type="transmembrane region" description="Helical" evidence="6">
    <location>
        <begin position="297"/>
        <end position="317"/>
    </location>
</feature>
<feature type="region of interest" description="Disordered" evidence="5">
    <location>
        <begin position="598"/>
        <end position="623"/>
    </location>
</feature>
<dbReference type="InterPro" id="IPR005372">
    <property type="entry name" value="UPF0182"/>
</dbReference>
<dbReference type="PANTHER" id="PTHR39344">
    <property type="entry name" value="UPF0182 PROTEIN SLL1060"/>
    <property type="match status" value="1"/>
</dbReference>
<feature type="transmembrane region" description="Helical" evidence="6">
    <location>
        <begin position="67"/>
        <end position="87"/>
    </location>
</feature>
<organism evidence="7 8">
    <name type="scientific">Streptantibioticus parmotrematis</name>
    <dbReference type="NCBI Taxonomy" id="2873249"/>
    <lineage>
        <taxon>Bacteria</taxon>
        <taxon>Bacillati</taxon>
        <taxon>Actinomycetota</taxon>
        <taxon>Actinomycetes</taxon>
        <taxon>Kitasatosporales</taxon>
        <taxon>Streptomycetaceae</taxon>
        <taxon>Streptantibioticus</taxon>
    </lineage>
</organism>
<dbReference type="RefSeq" id="WP_222980975.1">
    <property type="nucleotide sequence ID" value="NZ_JAINVZ010000022.1"/>
</dbReference>
<evidence type="ECO:0000256" key="5">
    <source>
        <dbReference type="SAM" id="MobiDB-lite"/>
    </source>
</evidence>
<protein>
    <submittedName>
        <fullName evidence="7">UPF0182 family protein</fullName>
    </submittedName>
</protein>